<evidence type="ECO:0000256" key="1">
    <source>
        <dbReference type="SAM" id="Coils"/>
    </source>
</evidence>
<comment type="caution">
    <text evidence="3">The sequence shown here is derived from an EMBL/GenBank/DDBJ whole genome shotgun (WGS) entry which is preliminary data.</text>
</comment>
<name>A0A9N9G391_9GLOM</name>
<feature type="region of interest" description="Disordered" evidence="2">
    <location>
        <begin position="132"/>
        <end position="157"/>
    </location>
</feature>
<dbReference type="AlphaFoldDB" id="A0A9N9G391"/>
<dbReference type="EMBL" id="CAJVPQ010001944">
    <property type="protein sequence ID" value="CAG8576858.1"/>
    <property type="molecule type" value="Genomic_DNA"/>
</dbReference>
<reference evidence="3" key="1">
    <citation type="submission" date="2021-06" db="EMBL/GenBank/DDBJ databases">
        <authorList>
            <person name="Kallberg Y."/>
            <person name="Tangrot J."/>
            <person name="Rosling A."/>
        </authorList>
    </citation>
    <scope>NUCLEOTIDE SEQUENCE</scope>
    <source>
        <strain evidence="3">UK204</strain>
    </source>
</reference>
<organism evidence="3 4">
    <name type="scientific">Funneliformis caledonium</name>
    <dbReference type="NCBI Taxonomy" id="1117310"/>
    <lineage>
        <taxon>Eukaryota</taxon>
        <taxon>Fungi</taxon>
        <taxon>Fungi incertae sedis</taxon>
        <taxon>Mucoromycota</taxon>
        <taxon>Glomeromycotina</taxon>
        <taxon>Glomeromycetes</taxon>
        <taxon>Glomerales</taxon>
        <taxon>Glomeraceae</taxon>
        <taxon>Funneliformis</taxon>
    </lineage>
</organism>
<sequence>MERRVQKYLSYFLDECSEYSVIGFFKHYDFAPSEKSDAHVALNKCLEYMCSSSDPELKSKASKIKKTLKDDKYKKDINAFWVSLSQEKKKQTLENRIEIVEKKSKLYDAEQHATMKKLVYEQDNCARENFRNAMIKPPPTPRSRKRKSENWPEHDKNFKMRLFENQSESEYEVDGSDESSDEDDMVDFDGISFDTFTETSKTEGDRWTLKSGEKLRDLLIRMTSKSIEQAKEIQMQSKGKKLDASILSIIRLGLSSIIDLSSEFSGGMYLWFGEEWLDLKEKVLALVNIKQKKFEGVVNGDIDKVEKLCNEYKYWEARDFIHEKLKGRPNGTTLQRQIMKIYFFIMDMFLENPFIFVNKEGKKQDLTEIEFALKVFGPILDIIFSDVQHLVKLKWGETVSKATSAGRKIDLQIRCQEGDMELSHSECARSTTRVKLIKDRSKCLRTNKCVLDQFLKHNLSEDMVENSAIFGLQFADLYGQVIGIDLLDEGLYFGFEGPSFRFPTQLNDIAILRQALEILYYFKDNIVRKAEALSRLNISNPIYKNFHTEIVSRPHHRKCNFIRPTYFTPKGQLKNEMSICSREETFSQ</sequence>
<feature type="region of interest" description="Disordered" evidence="2">
    <location>
        <begin position="166"/>
        <end position="185"/>
    </location>
</feature>
<keyword evidence="1" id="KW-0175">Coiled coil</keyword>
<keyword evidence="4" id="KW-1185">Reference proteome</keyword>
<evidence type="ECO:0000313" key="3">
    <source>
        <dbReference type="EMBL" id="CAG8576858.1"/>
    </source>
</evidence>
<dbReference type="Proteomes" id="UP000789570">
    <property type="component" value="Unassembled WGS sequence"/>
</dbReference>
<feature type="compositionally biased region" description="Acidic residues" evidence="2">
    <location>
        <begin position="167"/>
        <end position="185"/>
    </location>
</feature>
<gene>
    <name evidence="3" type="ORF">FCALED_LOCUS7386</name>
</gene>
<proteinExistence type="predicted"/>
<dbReference type="OrthoDB" id="2387761at2759"/>
<evidence type="ECO:0000256" key="2">
    <source>
        <dbReference type="SAM" id="MobiDB-lite"/>
    </source>
</evidence>
<feature type="compositionally biased region" description="Basic and acidic residues" evidence="2">
    <location>
        <begin position="148"/>
        <end position="157"/>
    </location>
</feature>
<accession>A0A9N9G391</accession>
<protein>
    <submittedName>
        <fullName evidence="3">5761_t:CDS:1</fullName>
    </submittedName>
</protein>
<feature type="coiled-coil region" evidence="1">
    <location>
        <begin position="83"/>
        <end position="110"/>
    </location>
</feature>
<evidence type="ECO:0000313" key="4">
    <source>
        <dbReference type="Proteomes" id="UP000789570"/>
    </source>
</evidence>